<evidence type="ECO:0000256" key="1">
    <source>
        <dbReference type="PROSITE-ProRule" id="PRU00285"/>
    </source>
</evidence>
<evidence type="ECO:0000313" key="4">
    <source>
        <dbReference type="EMBL" id="MFC7081502.1"/>
    </source>
</evidence>
<name>A0ABD5WLT7_9EURY</name>
<protein>
    <submittedName>
        <fullName evidence="4">Hsp20/alpha crystallin family protein</fullName>
    </submittedName>
</protein>
<feature type="domain" description="SHSP" evidence="3">
    <location>
        <begin position="41"/>
        <end position="133"/>
    </location>
</feature>
<dbReference type="GeneID" id="79301740"/>
<keyword evidence="5" id="KW-1185">Reference proteome</keyword>
<dbReference type="PROSITE" id="PS01031">
    <property type="entry name" value="SHSP"/>
    <property type="match status" value="1"/>
</dbReference>
<dbReference type="InterPro" id="IPR002068">
    <property type="entry name" value="A-crystallin/Hsp20_dom"/>
</dbReference>
<evidence type="ECO:0000259" key="3">
    <source>
        <dbReference type="PROSITE" id="PS01031"/>
    </source>
</evidence>
<accession>A0ABD5WLT7</accession>
<evidence type="ECO:0000256" key="2">
    <source>
        <dbReference type="RuleBase" id="RU003616"/>
    </source>
</evidence>
<comment type="caution">
    <text evidence="4">The sequence shown here is derived from an EMBL/GenBank/DDBJ whole genome shotgun (WGS) entry which is preliminary data.</text>
</comment>
<comment type="similarity">
    <text evidence="1 2">Belongs to the small heat shock protein (HSP20) family.</text>
</comment>
<evidence type="ECO:0000313" key="5">
    <source>
        <dbReference type="Proteomes" id="UP001596407"/>
    </source>
</evidence>
<dbReference type="Pfam" id="PF00011">
    <property type="entry name" value="HSP20"/>
    <property type="match status" value="1"/>
</dbReference>
<sequence>MRRDDRDDPFDDLFREIERMMNEMMGDDFDMHVERGGTGGQTGFGTETHVDIHEADDVVRVIADLPGVEKDDIDLKCDGEMLTISAVSDHREYDERVRLPAQVDEHSATATYNNGVLEVNFDKAEDSADIDVQ</sequence>
<gene>
    <name evidence="4" type="ORF">ACFQJ6_16670</name>
</gene>
<dbReference type="SUPFAM" id="SSF49764">
    <property type="entry name" value="HSP20-like chaperones"/>
    <property type="match status" value="1"/>
</dbReference>
<dbReference type="PANTHER" id="PTHR11527">
    <property type="entry name" value="HEAT-SHOCK PROTEIN 20 FAMILY MEMBER"/>
    <property type="match status" value="1"/>
</dbReference>
<proteinExistence type="inferred from homology"/>
<organism evidence="4 5">
    <name type="scientific">Halorussus caseinilyticus</name>
    <dbReference type="NCBI Taxonomy" id="3034025"/>
    <lineage>
        <taxon>Archaea</taxon>
        <taxon>Methanobacteriati</taxon>
        <taxon>Methanobacteriota</taxon>
        <taxon>Stenosarchaea group</taxon>
        <taxon>Halobacteria</taxon>
        <taxon>Halobacteriales</taxon>
        <taxon>Haladaptataceae</taxon>
        <taxon>Halorussus</taxon>
    </lineage>
</organism>
<reference evidence="4 5" key="1">
    <citation type="journal article" date="2019" name="Int. J. Syst. Evol. Microbiol.">
        <title>The Global Catalogue of Microorganisms (GCM) 10K type strain sequencing project: providing services to taxonomists for standard genome sequencing and annotation.</title>
        <authorList>
            <consortium name="The Broad Institute Genomics Platform"/>
            <consortium name="The Broad Institute Genome Sequencing Center for Infectious Disease"/>
            <person name="Wu L."/>
            <person name="Ma J."/>
        </authorList>
    </citation>
    <scope>NUCLEOTIDE SEQUENCE [LARGE SCALE GENOMIC DNA]</scope>
    <source>
        <strain evidence="4 5">DT72</strain>
    </source>
</reference>
<dbReference type="AlphaFoldDB" id="A0ABD5WLT7"/>
<dbReference type="RefSeq" id="WP_276280582.1">
    <property type="nucleotide sequence ID" value="NZ_CP119809.1"/>
</dbReference>
<dbReference type="InterPro" id="IPR008978">
    <property type="entry name" value="HSP20-like_chaperone"/>
</dbReference>
<dbReference type="EMBL" id="JBHSZH010000005">
    <property type="protein sequence ID" value="MFC7081502.1"/>
    <property type="molecule type" value="Genomic_DNA"/>
</dbReference>
<dbReference type="Gene3D" id="2.60.40.790">
    <property type="match status" value="1"/>
</dbReference>
<dbReference type="Proteomes" id="UP001596407">
    <property type="component" value="Unassembled WGS sequence"/>
</dbReference>
<dbReference type="CDD" id="cd06464">
    <property type="entry name" value="ACD_sHsps-like"/>
    <property type="match status" value="1"/>
</dbReference>
<dbReference type="InterPro" id="IPR031107">
    <property type="entry name" value="Small_HSP"/>
</dbReference>